<dbReference type="PANTHER" id="PTHR38813">
    <property type="match status" value="1"/>
</dbReference>
<dbReference type="AlphaFoldDB" id="A0AA95JB33"/>
<accession>A0AA95JB33</accession>
<proteinExistence type="predicted"/>
<evidence type="ECO:0000313" key="2">
    <source>
        <dbReference type="EMBL" id="WEK53586.1"/>
    </source>
</evidence>
<protein>
    <submittedName>
        <fullName evidence="2">Type II toxin-antitoxin system RelE/ParE family toxin</fullName>
    </submittedName>
</protein>
<dbReference type="Gene3D" id="3.30.2310.20">
    <property type="entry name" value="RelE-like"/>
    <property type="match status" value="1"/>
</dbReference>
<organism evidence="2 3">
    <name type="scientific">Candidatus Cohnella colombiensis</name>
    <dbReference type="NCBI Taxonomy" id="3121368"/>
    <lineage>
        <taxon>Bacteria</taxon>
        <taxon>Bacillati</taxon>
        <taxon>Bacillota</taxon>
        <taxon>Bacilli</taxon>
        <taxon>Bacillales</taxon>
        <taxon>Paenibacillaceae</taxon>
        <taxon>Cohnella</taxon>
    </lineage>
</organism>
<dbReference type="InterPro" id="IPR007712">
    <property type="entry name" value="RelE/ParE_toxin"/>
</dbReference>
<gene>
    <name evidence="2" type="ORF">P0Y55_13495</name>
</gene>
<dbReference type="Proteomes" id="UP001178662">
    <property type="component" value="Chromosome"/>
</dbReference>
<dbReference type="Pfam" id="PF05016">
    <property type="entry name" value="ParE_toxin"/>
    <property type="match status" value="1"/>
</dbReference>
<dbReference type="EMBL" id="CP119317">
    <property type="protein sequence ID" value="WEK53586.1"/>
    <property type="molecule type" value="Genomic_DNA"/>
</dbReference>
<dbReference type="InterPro" id="IPR052747">
    <property type="entry name" value="TA_system_RelE_toxin"/>
</dbReference>
<sequence>MSLTYRLTLNRDAIKFVAKQEKAIQERIRKSLLGLTVRPPIGDIRPMKGYDKRFRLRVGSYRVLFEIDHQEQVVYILAIDNRGDVY</sequence>
<dbReference type="InterPro" id="IPR035093">
    <property type="entry name" value="RelE/ParE_toxin_dom_sf"/>
</dbReference>
<keyword evidence="3" id="KW-1185">Reference proteome</keyword>
<name>A0AA95JB33_9BACL</name>
<dbReference type="PANTHER" id="PTHR38813:SF1">
    <property type="entry name" value="TOXIN RELE1-RELATED"/>
    <property type="match status" value="1"/>
</dbReference>
<evidence type="ECO:0000313" key="3">
    <source>
        <dbReference type="Proteomes" id="UP001178662"/>
    </source>
</evidence>
<keyword evidence="1" id="KW-1277">Toxin-antitoxin system</keyword>
<dbReference type="SUPFAM" id="SSF143011">
    <property type="entry name" value="RelE-like"/>
    <property type="match status" value="1"/>
</dbReference>
<reference evidence="2" key="1">
    <citation type="submission" date="2023-03" db="EMBL/GenBank/DDBJ databases">
        <title>Andean soil-derived lignocellulolytic bacterial consortium as a source of novel taxa and putative plastic-active enzymes.</title>
        <authorList>
            <person name="Diaz-Garcia L."/>
            <person name="Chuvochina M."/>
            <person name="Feuerriegel G."/>
            <person name="Bunk B."/>
            <person name="Sproer C."/>
            <person name="Streit W.R."/>
            <person name="Rodriguez L.M."/>
            <person name="Overmann J."/>
            <person name="Jimenez D.J."/>
        </authorList>
    </citation>
    <scope>NUCLEOTIDE SEQUENCE</scope>
    <source>
        <strain evidence="2">MAG 2441</strain>
    </source>
</reference>
<evidence type="ECO:0000256" key="1">
    <source>
        <dbReference type="ARBA" id="ARBA00022649"/>
    </source>
</evidence>